<name>A0A7W9DX05_9SPHI</name>
<dbReference type="EMBL" id="JACHCE010000001">
    <property type="protein sequence ID" value="MBB5634358.1"/>
    <property type="molecule type" value="Genomic_DNA"/>
</dbReference>
<dbReference type="Pfam" id="PF04238">
    <property type="entry name" value="DUF420"/>
    <property type="match status" value="1"/>
</dbReference>
<accession>A0A7W9DX05</accession>
<keyword evidence="1" id="KW-0812">Transmembrane</keyword>
<organism evidence="2 3">
    <name type="scientific">Pedobacter cryoconitis</name>
    <dbReference type="NCBI Taxonomy" id="188932"/>
    <lineage>
        <taxon>Bacteria</taxon>
        <taxon>Pseudomonadati</taxon>
        <taxon>Bacteroidota</taxon>
        <taxon>Sphingobacteriia</taxon>
        <taxon>Sphingobacteriales</taxon>
        <taxon>Sphingobacteriaceae</taxon>
        <taxon>Pedobacter</taxon>
    </lineage>
</organism>
<sequence length="177" mass="20389">MLQRNYKQVTWLLTIAINGLISLAFFLPKISSFKGYDFSKLPLINAILNGLTFLALLIALCAIRRKKIRLHRTSVFLAFSFTSLFLFSYLLYHFSTPSTNYGGEGILRVVYFFILVTHIFFAALVVPLALLSIALGLNNQISRHRKIAKWTMLIWLYVSFTGVIVYLLISPYYHYYA</sequence>
<evidence type="ECO:0000313" key="2">
    <source>
        <dbReference type="EMBL" id="MBB5634358.1"/>
    </source>
</evidence>
<dbReference type="AlphaFoldDB" id="A0A7W9DX05"/>
<protein>
    <submittedName>
        <fullName evidence="2">Putative membrane protein</fullName>
    </submittedName>
</protein>
<feature type="transmembrane region" description="Helical" evidence="1">
    <location>
        <begin position="75"/>
        <end position="92"/>
    </location>
</feature>
<dbReference type="PANTHER" id="PTHR37692">
    <property type="entry name" value="HYPOTHETICAL MEMBRANE SPANNING PROTEIN"/>
    <property type="match status" value="1"/>
</dbReference>
<feature type="transmembrane region" description="Helical" evidence="1">
    <location>
        <begin position="150"/>
        <end position="169"/>
    </location>
</feature>
<feature type="transmembrane region" description="Helical" evidence="1">
    <location>
        <begin position="12"/>
        <end position="31"/>
    </location>
</feature>
<reference evidence="2 3" key="1">
    <citation type="submission" date="2020-08" db="EMBL/GenBank/DDBJ databases">
        <title>Genomic Encyclopedia of Type Strains, Phase IV (KMG-V): Genome sequencing to study the core and pangenomes of soil and plant-associated prokaryotes.</title>
        <authorList>
            <person name="Whitman W."/>
        </authorList>
    </citation>
    <scope>NUCLEOTIDE SEQUENCE [LARGE SCALE GENOMIC DNA]</scope>
    <source>
        <strain evidence="2 3">S3M1</strain>
    </source>
</reference>
<dbReference type="Proteomes" id="UP000537204">
    <property type="component" value="Unassembled WGS sequence"/>
</dbReference>
<feature type="transmembrane region" description="Helical" evidence="1">
    <location>
        <begin position="112"/>
        <end position="138"/>
    </location>
</feature>
<proteinExistence type="predicted"/>
<dbReference type="PANTHER" id="PTHR37692:SF1">
    <property type="entry name" value="DUF420 DOMAIN-CONTAINING PROTEIN"/>
    <property type="match status" value="1"/>
</dbReference>
<evidence type="ECO:0000256" key="1">
    <source>
        <dbReference type="SAM" id="Phobius"/>
    </source>
</evidence>
<dbReference type="InterPro" id="IPR007352">
    <property type="entry name" value="DUF420"/>
</dbReference>
<evidence type="ECO:0000313" key="3">
    <source>
        <dbReference type="Proteomes" id="UP000537204"/>
    </source>
</evidence>
<keyword evidence="1" id="KW-1133">Transmembrane helix</keyword>
<feature type="transmembrane region" description="Helical" evidence="1">
    <location>
        <begin position="43"/>
        <end position="63"/>
    </location>
</feature>
<keyword evidence="1" id="KW-0472">Membrane</keyword>
<comment type="caution">
    <text evidence="2">The sequence shown here is derived from an EMBL/GenBank/DDBJ whole genome shotgun (WGS) entry which is preliminary data.</text>
</comment>
<dbReference type="RefSeq" id="WP_183878109.1">
    <property type="nucleotide sequence ID" value="NZ_JACHCE010000001.1"/>
</dbReference>
<gene>
    <name evidence="2" type="ORF">HDE68_000243</name>
</gene>